<dbReference type="EMBL" id="JABJXA010000045">
    <property type="protein sequence ID" value="MBB1259187.1"/>
    <property type="molecule type" value="Genomic_DNA"/>
</dbReference>
<gene>
    <name evidence="2" type="ORF">H3147_10090</name>
</gene>
<name>A0A7W3WVC3_9ACTN</name>
<evidence type="ECO:0000313" key="2">
    <source>
        <dbReference type="EMBL" id="MBB1259187.1"/>
    </source>
</evidence>
<organism evidence="2 3">
    <name type="scientific">Streptomyces alkaliterrae</name>
    <dbReference type="NCBI Taxonomy" id="2213162"/>
    <lineage>
        <taxon>Bacteria</taxon>
        <taxon>Bacillati</taxon>
        <taxon>Actinomycetota</taxon>
        <taxon>Actinomycetes</taxon>
        <taxon>Kitasatosporales</taxon>
        <taxon>Streptomycetaceae</taxon>
        <taxon>Streptomyces</taxon>
    </lineage>
</organism>
<accession>A0A7W3WVC3</accession>
<feature type="non-terminal residue" evidence="2">
    <location>
        <position position="162"/>
    </location>
</feature>
<reference evidence="3" key="1">
    <citation type="submission" date="2020-05" db="EMBL/GenBank/DDBJ databases">
        <title>Classification of alakaliphilic streptomycetes isolated from an alkaline soil next to Lonar Crater, India and a proposal for the recognition of Streptomyces alkaliterrae sp. nov.</title>
        <authorList>
            <person name="Golinska P."/>
        </authorList>
    </citation>
    <scope>NUCLEOTIDE SEQUENCE [LARGE SCALE GENOMIC DNA]</scope>
    <source>
        <strain evidence="3">OF8</strain>
    </source>
</reference>
<feature type="region of interest" description="Disordered" evidence="1">
    <location>
        <begin position="53"/>
        <end position="81"/>
    </location>
</feature>
<feature type="compositionally biased region" description="Low complexity" evidence="1">
    <location>
        <begin position="62"/>
        <end position="76"/>
    </location>
</feature>
<dbReference type="Proteomes" id="UP000517765">
    <property type="component" value="Unassembled WGS sequence"/>
</dbReference>
<sequence length="162" mass="16705">MSISVAGIILLTNVPGISPMTLFFPLGTSATAESLPGLELSTRDAVATPLDESVPRARPGMSSTSSTTATLSPAVTDLPRRAGHPKEIDAWARGHWISENAVHWAKTSPSPGTPARSAASTTPQEIVTAVAALPRIKPPEPEFPAAFGRAGYGGYSAGPYGT</sequence>
<comment type="caution">
    <text evidence="2">The sequence shown here is derived from an EMBL/GenBank/DDBJ whole genome shotgun (WGS) entry which is preliminary data.</text>
</comment>
<evidence type="ECO:0000256" key="1">
    <source>
        <dbReference type="SAM" id="MobiDB-lite"/>
    </source>
</evidence>
<evidence type="ECO:0000313" key="3">
    <source>
        <dbReference type="Proteomes" id="UP000517765"/>
    </source>
</evidence>
<protein>
    <submittedName>
        <fullName evidence="2">Uncharacterized protein</fullName>
    </submittedName>
</protein>
<proteinExistence type="predicted"/>
<dbReference type="AlphaFoldDB" id="A0A7W3WVC3"/>